<keyword evidence="8" id="KW-1185">Reference proteome</keyword>
<feature type="region of interest" description="Disordered" evidence="3">
    <location>
        <begin position="353"/>
        <end position="381"/>
    </location>
</feature>
<feature type="domain" description="M23ase beta-sheet core" evidence="5">
    <location>
        <begin position="282"/>
        <end position="376"/>
    </location>
</feature>
<dbReference type="Gene3D" id="6.10.250.3150">
    <property type="match status" value="1"/>
</dbReference>
<sequence>MWEISRHQKAAAFALLLLNLPLVYGPAFANDVEQKQQELRQIQMQLQEQQSRALQAQRKVNSVSEKLRAVQTELDQARQEYGYINHRLRTLEEQTRADAEFLEKAEVELAERTKILSRRIRDIYKNGQVSYVDVLLGASDFRDFTTRYDLLRRVLDQDVALITQIKTQREQINSKQAQMEQDQAELLVLGQKASEKKSVIQMRRDEHQVVLNAAVNEKEVSERAYLELLETSREIESLIRRVQSDGQSADIQSSGSMLWPAVGPITSPFGWRTHPIFGTRRLHTGIDIGVGYGTPVIAVDSGIVIYADWMGGYGKTVIINHGGGLSTLYAHNSQLVVSEGQIVQKGSVVSKVGSTGNSTGPHLHFEVRKSGSPVSPIDYLP</sequence>
<dbReference type="CDD" id="cd12797">
    <property type="entry name" value="M23_peptidase"/>
    <property type="match status" value="1"/>
</dbReference>
<dbReference type="OrthoDB" id="9809488at2"/>
<keyword evidence="1 4" id="KW-0732">Signal</keyword>
<dbReference type="RefSeq" id="WP_004098992.1">
    <property type="nucleotide sequence ID" value="NZ_AFGF01000234.1"/>
</dbReference>
<dbReference type="STRING" id="1009370.ALO_19127"/>
<protein>
    <submittedName>
        <fullName evidence="7">Peptidase M23</fullName>
    </submittedName>
</protein>
<evidence type="ECO:0000259" key="6">
    <source>
        <dbReference type="Pfam" id="PF24568"/>
    </source>
</evidence>
<evidence type="ECO:0000313" key="7">
    <source>
        <dbReference type="EMBL" id="EGO62318.1"/>
    </source>
</evidence>
<name>F7NNY4_9FIRM</name>
<dbReference type="Pfam" id="PF01551">
    <property type="entry name" value="Peptidase_M23"/>
    <property type="match status" value="1"/>
</dbReference>
<dbReference type="InterPro" id="IPR057309">
    <property type="entry name" value="PcsB_CC"/>
</dbReference>
<evidence type="ECO:0000256" key="3">
    <source>
        <dbReference type="SAM" id="MobiDB-lite"/>
    </source>
</evidence>
<dbReference type="InterPro" id="IPR016047">
    <property type="entry name" value="M23ase_b-sheet_dom"/>
</dbReference>
<reference evidence="7 8" key="1">
    <citation type="journal article" date="2011" name="EMBO J.">
        <title>Structural diversity of bacterial flagellar motors.</title>
        <authorList>
            <person name="Chen S."/>
            <person name="Beeby M."/>
            <person name="Murphy G.E."/>
            <person name="Leadbetter J.R."/>
            <person name="Hendrixson D.R."/>
            <person name="Briegel A."/>
            <person name="Li Z."/>
            <person name="Shi J."/>
            <person name="Tocheva E.I."/>
            <person name="Muller A."/>
            <person name="Dobro M.J."/>
            <person name="Jensen G.J."/>
        </authorList>
    </citation>
    <scope>NUCLEOTIDE SEQUENCE [LARGE SCALE GENOMIC DNA]</scope>
    <source>
        <strain evidence="7 8">DSM 6540</strain>
    </source>
</reference>
<dbReference type="GO" id="GO:0004222">
    <property type="term" value="F:metalloendopeptidase activity"/>
    <property type="evidence" value="ECO:0007669"/>
    <property type="project" value="TreeGrafter"/>
</dbReference>
<dbReference type="eggNOG" id="COG4942">
    <property type="taxonomic scope" value="Bacteria"/>
</dbReference>
<dbReference type="FunFam" id="2.70.70.10:FF:000006">
    <property type="entry name" value="M23 family peptidase"/>
    <property type="match status" value="1"/>
</dbReference>
<dbReference type="PANTHER" id="PTHR21666">
    <property type="entry name" value="PEPTIDASE-RELATED"/>
    <property type="match status" value="1"/>
</dbReference>
<gene>
    <name evidence="7" type="ORF">ALO_19127</name>
</gene>
<dbReference type="PANTHER" id="PTHR21666:SF289">
    <property type="entry name" value="L-ALA--D-GLU ENDOPEPTIDASE"/>
    <property type="match status" value="1"/>
</dbReference>
<feature type="signal peptide" evidence="4">
    <location>
        <begin position="1"/>
        <end position="29"/>
    </location>
</feature>
<feature type="coiled-coil region" evidence="2">
    <location>
        <begin position="29"/>
        <end position="94"/>
    </location>
</feature>
<proteinExistence type="predicted"/>
<dbReference type="EMBL" id="AFGF01000234">
    <property type="protein sequence ID" value="EGO62318.1"/>
    <property type="molecule type" value="Genomic_DNA"/>
</dbReference>
<keyword evidence="2" id="KW-0175">Coiled coil</keyword>
<dbReference type="MEROPS" id="M23.009"/>
<dbReference type="AlphaFoldDB" id="F7NNY4"/>
<evidence type="ECO:0000256" key="1">
    <source>
        <dbReference type="ARBA" id="ARBA00022729"/>
    </source>
</evidence>
<organism evidence="7 8">
    <name type="scientific">Acetonema longum DSM 6540</name>
    <dbReference type="NCBI Taxonomy" id="1009370"/>
    <lineage>
        <taxon>Bacteria</taxon>
        <taxon>Bacillati</taxon>
        <taxon>Bacillota</taxon>
        <taxon>Negativicutes</taxon>
        <taxon>Acetonemataceae</taxon>
        <taxon>Acetonema</taxon>
    </lineage>
</organism>
<dbReference type="Proteomes" id="UP000003240">
    <property type="component" value="Unassembled WGS sequence"/>
</dbReference>
<evidence type="ECO:0000259" key="5">
    <source>
        <dbReference type="Pfam" id="PF01551"/>
    </source>
</evidence>
<dbReference type="Gene3D" id="2.70.70.10">
    <property type="entry name" value="Glucose Permease (Domain IIA)"/>
    <property type="match status" value="1"/>
</dbReference>
<accession>F7NNY4</accession>
<dbReference type="InterPro" id="IPR050570">
    <property type="entry name" value="Cell_wall_metabolism_enzyme"/>
</dbReference>
<dbReference type="InterPro" id="IPR011055">
    <property type="entry name" value="Dup_hybrid_motif"/>
</dbReference>
<feature type="chain" id="PRO_5003360279" evidence="4">
    <location>
        <begin position="30"/>
        <end position="381"/>
    </location>
</feature>
<evidence type="ECO:0000256" key="2">
    <source>
        <dbReference type="SAM" id="Coils"/>
    </source>
</evidence>
<evidence type="ECO:0000313" key="8">
    <source>
        <dbReference type="Proteomes" id="UP000003240"/>
    </source>
</evidence>
<evidence type="ECO:0000256" key="4">
    <source>
        <dbReference type="SAM" id="SignalP"/>
    </source>
</evidence>
<dbReference type="SUPFAM" id="SSF51261">
    <property type="entry name" value="Duplicated hybrid motif"/>
    <property type="match status" value="1"/>
</dbReference>
<feature type="domain" description="Peptidoglycan hydrolase PcsB coiled-coil" evidence="6">
    <location>
        <begin position="103"/>
        <end position="175"/>
    </location>
</feature>
<comment type="caution">
    <text evidence="7">The sequence shown here is derived from an EMBL/GenBank/DDBJ whole genome shotgun (WGS) entry which is preliminary data.</text>
</comment>
<dbReference type="SUPFAM" id="SSF57997">
    <property type="entry name" value="Tropomyosin"/>
    <property type="match status" value="1"/>
</dbReference>
<dbReference type="Pfam" id="PF24568">
    <property type="entry name" value="CC_PcsB"/>
    <property type="match status" value="1"/>
</dbReference>